<dbReference type="EMBL" id="QYYH01000002">
    <property type="protein sequence ID" value="RJY19513.1"/>
    <property type="molecule type" value="Genomic_DNA"/>
</dbReference>
<evidence type="ECO:0000313" key="3">
    <source>
        <dbReference type="Proteomes" id="UP000273022"/>
    </source>
</evidence>
<keyword evidence="3" id="KW-1185">Reference proteome</keyword>
<accession>A0A3A6UBX6</accession>
<dbReference type="OrthoDB" id="6399368at2"/>
<dbReference type="Pfam" id="PF11399">
    <property type="entry name" value="DUF3192"/>
    <property type="match status" value="1"/>
</dbReference>
<dbReference type="RefSeq" id="WP_121851750.1">
    <property type="nucleotide sequence ID" value="NZ_CP037952.1"/>
</dbReference>
<dbReference type="InterPro" id="IPR037873">
    <property type="entry name" value="BamE-like"/>
</dbReference>
<gene>
    <name evidence="2" type="ORF">D5R81_00690</name>
</gene>
<dbReference type="Proteomes" id="UP000273022">
    <property type="component" value="Unassembled WGS sequence"/>
</dbReference>
<dbReference type="PROSITE" id="PS51257">
    <property type="entry name" value="PROKAR_LIPOPROTEIN"/>
    <property type="match status" value="1"/>
</dbReference>
<name>A0A3A6UBX6_9GAMM</name>
<keyword evidence="1" id="KW-0732">Signal</keyword>
<protein>
    <submittedName>
        <fullName evidence="2">DUF3192 domain-containing protein</fullName>
    </submittedName>
</protein>
<proteinExistence type="predicted"/>
<evidence type="ECO:0000256" key="1">
    <source>
        <dbReference type="ARBA" id="ARBA00022729"/>
    </source>
</evidence>
<dbReference type="AlphaFoldDB" id="A0A3A6UBX6"/>
<comment type="caution">
    <text evidence="2">The sequence shown here is derived from an EMBL/GenBank/DDBJ whole genome shotgun (WGS) entry which is preliminary data.</text>
</comment>
<dbReference type="Gene3D" id="3.30.1450.10">
    <property type="match status" value="1"/>
</dbReference>
<organism evidence="2 3">
    <name type="scientific">Parashewanella spongiae</name>
    <dbReference type="NCBI Taxonomy" id="342950"/>
    <lineage>
        <taxon>Bacteria</taxon>
        <taxon>Pseudomonadati</taxon>
        <taxon>Pseudomonadota</taxon>
        <taxon>Gammaproteobacteria</taxon>
        <taxon>Alteromonadales</taxon>
        <taxon>Shewanellaceae</taxon>
        <taxon>Parashewanella</taxon>
    </lineage>
</organism>
<sequence>MKTKFIAMTVLTMATIGLSGCVINVGEGEYDKNSIHPKGWEYAQKQNRQHIEELTLGMSKERVLSLMGRPDINEAFLTTKNEGEEGQEVQVLFYRTQHNSGDGKTTKDECTPLVIKNGKLVGWGEKAYRYVH</sequence>
<evidence type="ECO:0000313" key="2">
    <source>
        <dbReference type="EMBL" id="RJY19513.1"/>
    </source>
</evidence>
<reference evidence="2 3" key="1">
    <citation type="submission" date="2018-09" db="EMBL/GenBank/DDBJ databases">
        <title>Phylogeny of the Shewanellaceae, and recommendation for two new genera, Pseudoshewanella and Parashewanella.</title>
        <authorList>
            <person name="Wang G."/>
        </authorList>
    </citation>
    <scope>NUCLEOTIDE SEQUENCE [LARGE SCALE GENOMIC DNA]</scope>
    <source>
        <strain evidence="2 3">KCTC 22492</strain>
    </source>
</reference>
<dbReference type="InterPro" id="IPR021534">
    <property type="entry name" value="DUF3192"/>
</dbReference>